<sequence>MRLFFINKKDFDIDKLNTKEERMRLVRDIVVLNIILFQMLWLAFNSLYSTQIFKEFLDLISVDFTRLYGKYIYDNFEIVELVFTTFYLLEFFQSWYESYKDKQFAKWYFYPFVYFYDFIGSFPGMHVFRLFRVFALLARWHKLEVINLENLGLVRTALHVKEVVVEEISDAVVINVLESAKDELSSGGYANQKFMSDVVKPYQENLSIWISRKVMHAMQETYSNRQEVLEQYVSVLIEDAVKQNDEMKDIKKVPIVGDYASSRLEDAISDIVYKVINDLFEDIASERNEDVLKEVVYEVMEGMLFSKTKDENGQLVQELGSTILDAVISRVGVKQWQMREKMWEDEKQKDLEEKRKHREQITQQNQVQSKDSLK</sequence>
<evidence type="ECO:0000313" key="4">
    <source>
        <dbReference type="Proteomes" id="UP000267268"/>
    </source>
</evidence>
<organism evidence="3 4">
    <name type="scientific">Flammeovirga pectinis</name>
    <dbReference type="NCBI Taxonomy" id="2494373"/>
    <lineage>
        <taxon>Bacteria</taxon>
        <taxon>Pseudomonadati</taxon>
        <taxon>Bacteroidota</taxon>
        <taxon>Cytophagia</taxon>
        <taxon>Cytophagales</taxon>
        <taxon>Flammeovirgaceae</taxon>
        <taxon>Flammeovirga</taxon>
    </lineage>
</organism>
<dbReference type="RefSeq" id="WP_126616535.1">
    <property type="nucleotide sequence ID" value="NZ_CP034562.1"/>
</dbReference>
<proteinExistence type="predicted"/>
<evidence type="ECO:0000313" key="3">
    <source>
        <dbReference type="EMBL" id="AZQ63645.1"/>
    </source>
</evidence>
<feature type="compositionally biased region" description="Polar residues" evidence="1">
    <location>
        <begin position="361"/>
        <end position="374"/>
    </location>
</feature>
<dbReference type="Proteomes" id="UP000267268">
    <property type="component" value="Chromosome 1"/>
</dbReference>
<dbReference type="OrthoDB" id="974877at2"/>
<protein>
    <recommendedName>
        <fullName evidence="5">Ion transporter</fullName>
    </recommendedName>
</protein>
<feature type="transmembrane region" description="Helical" evidence="2">
    <location>
        <begin position="107"/>
        <end position="131"/>
    </location>
</feature>
<dbReference type="AlphaFoldDB" id="A0A3S9P5Z8"/>
<evidence type="ECO:0008006" key="5">
    <source>
        <dbReference type="Google" id="ProtNLM"/>
    </source>
</evidence>
<feature type="region of interest" description="Disordered" evidence="1">
    <location>
        <begin position="346"/>
        <end position="374"/>
    </location>
</feature>
<gene>
    <name evidence="3" type="ORF">EI427_15850</name>
</gene>
<dbReference type="EMBL" id="CP034562">
    <property type="protein sequence ID" value="AZQ63645.1"/>
    <property type="molecule type" value="Genomic_DNA"/>
</dbReference>
<keyword evidence="2" id="KW-0812">Transmembrane</keyword>
<keyword evidence="4" id="KW-1185">Reference proteome</keyword>
<feature type="transmembrane region" description="Helical" evidence="2">
    <location>
        <begin position="25"/>
        <end position="44"/>
    </location>
</feature>
<keyword evidence="2" id="KW-1133">Transmembrane helix</keyword>
<keyword evidence="2" id="KW-0472">Membrane</keyword>
<evidence type="ECO:0000256" key="1">
    <source>
        <dbReference type="SAM" id="MobiDB-lite"/>
    </source>
</evidence>
<dbReference type="KEGG" id="fll:EI427_15850"/>
<accession>A0A3S9P5Z8</accession>
<name>A0A3S9P5Z8_9BACT</name>
<evidence type="ECO:0000256" key="2">
    <source>
        <dbReference type="SAM" id="Phobius"/>
    </source>
</evidence>
<reference evidence="3 4" key="1">
    <citation type="submission" date="2018-12" db="EMBL/GenBank/DDBJ databases">
        <title>Flammeovirga pectinis sp. nov., isolated from the gut of the Korean scallop, Patinopecten yessoensis.</title>
        <authorList>
            <person name="Bae J.-W."/>
            <person name="Jeong Y.-S."/>
            <person name="Kang W."/>
        </authorList>
    </citation>
    <scope>NUCLEOTIDE SEQUENCE [LARGE SCALE GENOMIC DNA]</scope>
    <source>
        <strain evidence="3 4">L12M1</strain>
    </source>
</reference>